<sequence length="300" mass="35061">MEVEQTRISIDESFKSFNSDLLEEGQTEESQYAAPEFHEANQVGTEAINLHTQATTTQEPVIKRRTNNEKRSNHEEKVKRDKLKHVMRPSCPEPCKKKCSSLLVDADRVYIWENYWSLKYCDRRKWLAKNVQIVQIQRKTVTKAPAEHFLKADSRKFFLPKNNQSVCVCRRFFLNTLVYSNDSVITELCAAIKREPLLNNIRENRGISNPERALCRTVLINHINSYKPSVSHYRRHNAPNMRYVPRELTVKAMYSDFIVKHPGFCKLETYRTTLKSMHVSLRMPKSDVCVDCETYKISIA</sequence>
<feature type="compositionally biased region" description="Basic and acidic residues" evidence="1">
    <location>
        <begin position="66"/>
        <end position="79"/>
    </location>
</feature>
<feature type="region of interest" description="Disordered" evidence="1">
    <location>
        <begin position="61"/>
        <end position="80"/>
    </location>
</feature>
<gene>
    <name evidence="2" type="ORF">PSYICH_LOCUS7697</name>
</gene>
<name>A0A9P0CY90_9CUCU</name>
<organism evidence="2 3">
    <name type="scientific">Psylliodes chrysocephalus</name>
    <dbReference type="NCBI Taxonomy" id="3402493"/>
    <lineage>
        <taxon>Eukaryota</taxon>
        <taxon>Metazoa</taxon>
        <taxon>Ecdysozoa</taxon>
        <taxon>Arthropoda</taxon>
        <taxon>Hexapoda</taxon>
        <taxon>Insecta</taxon>
        <taxon>Pterygota</taxon>
        <taxon>Neoptera</taxon>
        <taxon>Endopterygota</taxon>
        <taxon>Coleoptera</taxon>
        <taxon>Polyphaga</taxon>
        <taxon>Cucujiformia</taxon>
        <taxon>Chrysomeloidea</taxon>
        <taxon>Chrysomelidae</taxon>
        <taxon>Galerucinae</taxon>
        <taxon>Alticini</taxon>
        <taxon>Psylliodes</taxon>
    </lineage>
</organism>
<keyword evidence="3" id="KW-1185">Reference proteome</keyword>
<dbReference type="Proteomes" id="UP001153636">
    <property type="component" value="Chromosome 2"/>
</dbReference>
<reference evidence="2" key="1">
    <citation type="submission" date="2022-01" db="EMBL/GenBank/DDBJ databases">
        <authorList>
            <person name="King R."/>
        </authorList>
    </citation>
    <scope>NUCLEOTIDE SEQUENCE</scope>
</reference>
<dbReference type="PANTHER" id="PTHR10773">
    <property type="entry name" value="DNA-DIRECTED RNA POLYMERASES I, II, AND III SUBUNIT RPABC2"/>
    <property type="match status" value="1"/>
</dbReference>
<dbReference type="PANTHER" id="PTHR10773:SF19">
    <property type="match status" value="1"/>
</dbReference>
<protein>
    <submittedName>
        <fullName evidence="2">Uncharacterized protein</fullName>
    </submittedName>
</protein>
<dbReference type="OrthoDB" id="6754574at2759"/>
<proteinExistence type="predicted"/>
<evidence type="ECO:0000313" key="3">
    <source>
        <dbReference type="Proteomes" id="UP001153636"/>
    </source>
</evidence>
<evidence type="ECO:0000313" key="2">
    <source>
        <dbReference type="EMBL" id="CAH1106436.1"/>
    </source>
</evidence>
<dbReference type="AlphaFoldDB" id="A0A9P0CY90"/>
<dbReference type="EMBL" id="OV651814">
    <property type="protein sequence ID" value="CAH1106436.1"/>
    <property type="molecule type" value="Genomic_DNA"/>
</dbReference>
<evidence type="ECO:0000256" key="1">
    <source>
        <dbReference type="SAM" id="MobiDB-lite"/>
    </source>
</evidence>
<accession>A0A9P0CY90</accession>